<name>A0A1W0WXS3_HYPEX</name>
<keyword evidence="2" id="KW-1185">Reference proteome</keyword>
<accession>A0A1W0WXS3</accession>
<sequence>MGEGSQGLGTPQLNYLAQYGSNNFAKDAFGFEERTAEQKQEDREFYHALLVIQQRLQLMRDRDGHA</sequence>
<reference evidence="2" key="1">
    <citation type="submission" date="2017-01" db="EMBL/GenBank/DDBJ databases">
        <title>Comparative genomics of anhydrobiosis in the tardigrade Hypsibius dujardini.</title>
        <authorList>
            <person name="Yoshida Y."/>
            <person name="Koutsovoulos G."/>
            <person name="Laetsch D."/>
            <person name="Stevens L."/>
            <person name="Kumar S."/>
            <person name="Horikawa D."/>
            <person name="Ishino K."/>
            <person name="Komine S."/>
            <person name="Tomita M."/>
            <person name="Blaxter M."/>
            <person name="Arakawa K."/>
        </authorList>
    </citation>
    <scope>NUCLEOTIDE SEQUENCE [LARGE SCALE GENOMIC DNA]</scope>
    <source>
        <strain evidence="2">Z151</strain>
    </source>
</reference>
<dbReference type="EMBL" id="MTYJ01000034">
    <property type="protein sequence ID" value="OQV20005.1"/>
    <property type="molecule type" value="Genomic_DNA"/>
</dbReference>
<protein>
    <submittedName>
        <fullName evidence="1">Uncharacterized protein</fullName>
    </submittedName>
</protein>
<organism evidence="1 2">
    <name type="scientific">Hypsibius exemplaris</name>
    <name type="common">Freshwater tardigrade</name>
    <dbReference type="NCBI Taxonomy" id="2072580"/>
    <lineage>
        <taxon>Eukaryota</taxon>
        <taxon>Metazoa</taxon>
        <taxon>Ecdysozoa</taxon>
        <taxon>Tardigrada</taxon>
        <taxon>Eutardigrada</taxon>
        <taxon>Parachela</taxon>
        <taxon>Hypsibioidea</taxon>
        <taxon>Hypsibiidae</taxon>
        <taxon>Hypsibius</taxon>
    </lineage>
</organism>
<evidence type="ECO:0000313" key="2">
    <source>
        <dbReference type="Proteomes" id="UP000192578"/>
    </source>
</evidence>
<comment type="caution">
    <text evidence="1">The sequence shown here is derived from an EMBL/GenBank/DDBJ whole genome shotgun (WGS) entry which is preliminary data.</text>
</comment>
<dbReference type="Proteomes" id="UP000192578">
    <property type="component" value="Unassembled WGS sequence"/>
</dbReference>
<proteinExistence type="predicted"/>
<gene>
    <name evidence="1" type="ORF">BV898_06009</name>
</gene>
<dbReference type="AlphaFoldDB" id="A0A1W0WXS3"/>
<evidence type="ECO:0000313" key="1">
    <source>
        <dbReference type="EMBL" id="OQV20005.1"/>
    </source>
</evidence>